<sequence length="309" mass="34302">MKKNYIITFIFLILIKVGYSQDYEIKTKTKQLIESRSIYLNGGLNATFGGQSRTYLEVDLPPNTVKWYYSFSTKKGKSGTQNLNLAIQLTGMMSDPSGITSSTLSAIKVPDGVASADIYLCDRPNIDKFLSKKDLYGGSYSYNMEGSAQSTKQAVVEIDDIRTGTVYLGLKNPSTNNGVNISIEVVAITETQVPIVKSDSQQKAELYGGLGWTNFENGNYEKCIEYCDKANAEFKLGWVLANKGLAQLMTDKESEAMETYIEAITLIKKQPNPSYVFGEMIKDIENAKKLNPDLNGADEIKQLIEMQRG</sequence>
<evidence type="ECO:0000313" key="1">
    <source>
        <dbReference type="EMBL" id="APX99726.1"/>
    </source>
</evidence>
<evidence type="ECO:0008006" key="3">
    <source>
        <dbReference type="Google" id="ProtNLM"/>
    </source>
</evidence>
<keyword evidence="2" id="KW-1185">Reference proteome</keyword>
<proteinExistence type="predicted"/>
<dbReference type="KEGG" id="lvn:BWR22_05180"/>
<name>A0AAC9LLV2_9FLAO</name>
<dbReference type="InterPro" id="IPR011990">
    <property type="entry name" value="TPR-like_helical_dom_sf"/>
</dbReference>
<dbReference type="Proteomes" id="UP000187506">
    <property type="component" value="Chromosome"/>
</dbReference>
<dbReference type="AlphaFoldDB" id="A0AAC9LLV2"/>
<dbReference type="Gene3D" id="1.25.40.10">
    <property type="entry name" value="Tetratricopeptide repeat domain"/>
    <property type="match status" value="1"/>
</dbReference>
<organism evidence="1 2">
    <name type="scientific">Lacinutrix venerupis</name>
    <dbReference type="NCBI Taxonomy" id="1486034"/>
    <lineage>
        <taxon>Bacteria</taxon>
        <taxon>Pseudomonadati</taxon>
        <taxon>Bacteroidota</taxon>
        <taxon>Flavobacteriia</taxon>
        <taxon>Flavobacteriales</taxon>
        <taxon>Flavobacteriaceae</taxon>
        <taxon>Lacinutrix</taxon>
    </lineage>
</organism>
<dbReference type="SUPFAM" id="SSF48452">
    <property type="entry name" value="TPR-like"/>
    <property type="match status" value="1"/>
</dbReference>
<accession>A0AAC9LLV2</accession>
<gene>
    <name evidence="1" type="ORF">BWR22_05180</name>
</gene>
<dbReference type="EMBL" id="CP019352">
    <property type="protein sequence ID" value="APX99726.1"/>
    <property type="molecule type" value="Genomic_DNA"/>
</dbReference>
<protein>
    <recommendedName>
        <fullName evidence="3">Tetratricopeptide repeat protein</fullName>
    </recommendedName>
</protein>
<evidence type="ECO:0000313" key="2">
    <source>
        <dbReference type="Proteomes" id="UP000187506"/>
    </source>
</evidence>
<reference evidence="1 2" key="1">
    <citation type="submission" date="2017-01" db="EMBL/GenBank/DDBJ databases">
        <title>Complete genome of Lacinutrix venerupis DOK2-8 isolated from seawater in Dokdo.</title>
        <authorList>
            <person name="Chi W.-J."/>
            <person name="Kim J.H."/>
        </authorList>
    </citation>
    <scope>NUCLEOTIDE SEQUENCE [LARGE SCALE GENOMIC DNA]</scope>
    <source>
        <strain evidence="1 2">DOK2-8</strain>
    </source>
</reference>
<dbReference type="RefSeq" id="WP_076732355.1">
    <property type="nucleotide sequence ID" value="NZ_CP019352.1"/>
</dbReference>